<evidence type="ECO:0000313" key="1">
    <source>
        <dbReference type="EMBL" id="GGF44140.1"/>
    </source>
</evidence>
<sequence length="161" mass="17123">MSQVSQPGSIGVVLTRALLSGLAGTAAMTATTTLERRLRPRLDHPVDYDASTHVATAVGAVLRRPARGEAQRRGYFLLAHWGYGSAVAVGYDLLRTRLPATAAVPTFYAGCQAMAWTLFPTVGGAPPPWRWRRDVVVSSLAQHAVYVAVVAGVARAARLDA</sequence>
<dbReference type="Proteomes" id="UP000649179">
    <property type="component" value="Unassembled WGS sequence"/>
</dbReference>
<dbReference type="EMBL" id="BMKQ01000001">
    <property type="protein sequence ID" value="GGF44140.1"/>
    <property type="molecule type" value="Genomic_DNA"/>
</dbReference>
<reference evidence="1" key="1">
    <citation type="journal article" date="2014" name="Int. J. Syst. Evol. Microbiol.">
        <title>Complete genome sequence of Corynebacterium casei LMG S-19264T (=DSM 44701T), isolated from a smear-ripened cheese.</title>
        <authorList>
            <consortium name="US DOE Joint Genome Institute (JGI-PGF)"/>
            <person name="Walter F."/>
            <person name="Albersmeier A."/>
            <person name="Kalinowski J."/>
            <person name="Ruckert C."/>
        </authorList>
    </citation>
    <scope>NUCLEOTIDE SEQUENCE</scope>
    <source>
        <strain evidence="1">CGMCC 1.16067</strain>
    </source>
</reference>
<accession>A0A917BH54</accession>
<protein>
    <recommendedName>
        <fullName evidence="3">DUF1440 domain-containing protein</fullName>
    </recommendedName>
</protein>
<dbReference type="AlphaFoldDB" id="A0A917BH54"/>
<name>A0A917BH54_9ACTN</name>
<evidence type="ECO:0008006" key="3">
    <source>
        <dbReference type="Google" id="ProtNLM"/>
    </source>
</evidence>
<proteinExistence type="predicted"/>
<keyword evidence="2" id="KW-1185">Reference proteome</keyword>
<organism evidence="1 2">
    <name type="scientific">Marmoricola endophyticus</name>
    <dbReference type="NCBI Taxonomy" id="2040280"/>
    <lineage>
        <taxon>Bacteria</taxon>
        <taxon>Bacillati</taxon>
        <taxon>Actinomycetota</taxon>
        <taxon>Actinomycetes</taxon>
        <taxon>Propionibacteriales</taxon>
        <taxon>Nocardioidaceae</taxon>
        <taxon>Marmoricola</taxon>
    </lineage>
</organism>
<comment type="caution">
    <text evidence="1">The sequence shown here is derived from an EMBL/GenBank/DDBJ whole genome shotgun (WGS) entry which is preliminary data.</text>
</comment>
<gene>
    <name evidence="1" type="ORF">GCM10011519_17490</name>
</gene>
<reference evidence="1" key="2">
    <citation type="submission" date="2020-09" db="EMBL/GenBank/DDBJ databases">
        <authorList>
            <person name="Sun Q."/>
            <person name="Zhou Y."/>
        </authorList>
    </citation>
    <scope>NUCLEOTIDE SEQUENCE</scope>
    <source>
        <strain evidence="1">CGMCC 1.16067</strain>
    </source>
</reference>
<evidence type="ECO:0000313" key="2">
    <source>
        <dbReference type="Proteomes" id="UP000649179"/>
    </source>
</evidence>